<accession>A0AAP0BK30</accession>
<evidence type="ECO:0000313" key="3">
    <source>
        <dbReference type="EMBL" id="KAK8941073.1"/>
    </source>
</evidence>
<evidence type="ECO:0000259" key="2">
    <source>
        <dbReference type="Pfam" id="PF06972"/>
    </source>
</evidence>
<feature type="domain" description="GBF-interacting protein 1 N-terminal" evidence="2">
    <location>
        <begin position="9"/>
        <end position="68"/>
    </location>
</feature>
<dbReference type="Proteomes" id="UP001418222">
    <property type="component" value="Unassembled WGS sequence"/>
</dbReference>
<dbReference type="InterPro" id="IPR044277">
    <property type="entry name" value="GIP1"/>
</dbReference>
<sequence>MSAVSRVSIPNNVKKTIQNIKEITGKHSDDEIYAMLKECSMDPNETVQKLLFQDTFHEVKRKRDKRKEGNKEATDINWRQGPQGRMGRAARGNYNSRYSSHDFVAGRNMTTGKENQIVQARNKDIASSLTVYKALSAEKRPAAYTSRSMDKLSNGLINAEHLSADDPSFSGGLSVEETAAEFKKSGISSVQKSILASSTGHESSSISTASSGVNTSESEQVPVPSLHVSIPDSMGTATREVGTYLPAGEANADSLNSHDVGGSELSVSNDTFEKNRSFVNGRVHGNSLEIDGTRVPDAFQSAPSTVIFGTSGSRPSSTYSNRSQHASGPLKAGPTMEWKPKSTNVNPSVSSKVCCTSFVDEGEARDAISFFSHTSDSTISDTSTKILNLEDMQISDLQQQVIIPDHLQVPESERTCLSFGSFGSNFGLDVGLKVEPEKTKCPEEPSKLSGELEEIVDQLPSYGRDETPVAQENIYSEDQQPEMPENHLSSVTDISSNIFTAADYDQTKEEATDRSQHSVIHAAPVYSNFGLMPQMVSSPFSNFQGTDIHAREATRLPGFVVPQPFDPSPNYYASIYRPTADVDGRFSPFLLQGTAPKYNGSIAILPHHIDQSQQENGNSVVLSSAGPTIVTQTTVVQQTAAAVSQQTVPIFRQPAGVHVSHYPPNYNPYNQYLSAFYVPSPAAIPYFLGNPTVFPQQPPTGSLYPPSTALTGTTSLKYPISQYKPATNSGPTGQGTYGMHPAGYSSALGSGNSNGSEDPSSSIFKDNYVFFTPQQNGAPGVWISPPGRDISTIPAAGSFYNVPPHGHGHPVAFAPAQAAHGATYGGVYHPSQSVAAAPMHPLLQQSHAVMGGSSEMIGRPVTVYQHPQQCAPQINWADNF</sequence>
<dbReference type="Pfam" id="PF06972">
    <property type="entry name" value="GIP1_N"/>
    <property type="match status" value="1"/>
</dbReference>
<dbReference type="PANTHER" id="PTHR46775:SF1">
    <property type="entry name" value="FLOCCULATION PROTEIN (DUF1296)"/>
    <property type="match status" value="1"/>
</dbReference>
<dbReference type="PANTHER" id="PTHR46775">
    <property type="entry name" value="FLOCCULATION PROTEIN (DUF1296)"/>
    <property type="match status" value="1"/>
</dbReference>
<organism evidence="3 4">
    <name type="scientific">Platanthera zijinensis</name>
    <dbReference type="NCBI Taxonomy" id="2320716"/>
    <lineage>
        <taxon>Eukaryota</taxon>
        <taxon>Viridiplantae</taxon>
        <taxon>Streptophyta</taxon>
        <taxon>Embryophyta</taxon>
        <taxon>Tracheophyta</taxon>
        <taxon>Spermatophyta</taxon>
        <taxon>Magnoliopsida</taxon>
        <taxon>Liliopsida</taxon>
        <taxon>Asparagales</taxon>
        <taxon>Orchidaceae</taxon>
        <taxon>Orchidoideae</taxon>
        <taxon>Orchideae</taxon>
        <taxon>Orchidinae</taxon>
        <taxon>Platanthera</taxon>
    </lineage>
</organism>
<protein>
    <recommendedName>
        <fullName evidence="2">GBF-interacting protein 1 N-terminal domain-containing protein</fullName>
    </recommendedName>
</protein>
<keyword evidence="4" id="KW-1185">Reference proteome</keyword>
<feature type="region of interest" description="Disordered" evidence="1">
    <location>
        <begin position="309"/>
        <end position="343"/>
    </location>
</feature>
<dbReference type="InterPro" id="IPR009719">
    <property type="entry name" value="GIP1_N"/>
</dbReference>
<dbReference type="SUPFAM" id="SSF46934">
    <property type="entry name" value="UBA-like"/>
    <property type="match status" value="1"/>
</dbReference>
<evidence type="ECO:0000256" key="1">
    <source>
        <dbReference type="SAM" id="MobiDB-lite"/>
    </source>
</evidence>
<dbReference type="InterPro" id="IPR009060">
    <property type="entry name" value="UBA-like_sf"/>
</dbReference>
<feature type="compositionally biased region" description="Low complexity" evidence="1">
    <location>
        <begin position="198"/>
        <end position="216"/>
    </location>
</feature>
<feature type="region of interest" description="Disordered" evidence="1">
    <location>
        <begin position="198"/>
        <end position="233"/>
    </location>
</feature>
<dbReference type="GO" id="GO:0051082">
    <property type="term" value="F:unfolded protein binding"/>
    <property type="evidence" value="ECO:0007669"/>
    <property type="project" value="TreeGrafter"/>
</dbReference>
<comment type="caution">
    <text evidence="3">The sequence shown here is derived from an EMBL/GenBank/DDBJ whole genome shotgun (WGS) entry which is preliminary data.</text>
</comment>
<feature type="region of interest" description="Disordered" evidence="1">
    <location>
        <begin position="61"/>
        <end position="88"/>
    </location>
</feature>
<proteinExistence type="predicted"/>
<evidence type="ECO:0000313" key="4">
    <source>
        <dbReference type="Proteomes" id="UP001418222"/>
    </source>
</evidence>
<name>A0AAP0BK30_9ASPA</name>
<gene>
    <name evidence="3" type="ORF">KSP39_PZI010423</name>
</gene>
<feature type="compositionally biased region" description="Polar residues" evidence="1">
    <location>
        <begin position="309"/>
        <end position="326"/>
    </location>
</feature>
<reference evidence="3 4" key="1">
    <citation type="journal article" date="2022" name="Nat. Plants">
        <title>Genomes of leafy and leafless Platanthera orchids illuminate the evolution of mycoheterotrophy.</title>
        <authorList>
            <person name="Li M.H."/>
            <person name="Liu K.W."/>
            <person name="Li Z."/>
            <person name="Lu H.C."/>
            <person name="Ye Q.L."/>
            <person name="Zhang D."/>
            <person name="Wang J.Y."/>
            <person name="Li Y.F."/>
            <person name="Zhong Z.M."/>
            <person name="Liu X."/>
            <person name="Yu X."/>
            <person name="Liu D.K."/>
            <person name="Tu X.D."/>
            <person name="Liu B."/>
            <person name="Hao Y."/>
            <person name="Liao X.Y."/>
            <person name="Jiang Y.T."/>
            <person name="Sun W.H."/>
            <person name="Chen J."/>
            <person name="Chen Y.Q."/>
            <person name="Ai Y."/>
            <person name="Zhai J.W."/>
            <person name="Wu S.S."/>
            <person name="Zhou Z."/>
            <person name="Hsiao Y.Y."/>
            <person name="Wu W.L."/>
            <person name="Chen Y.Y."/>
            <person name="Lin Y.F."/>
            <person name="Hsu J.L."/>
            <person name="Li C.Y."/>
            <person name="Wang Z.W."/>
            <person name="Zhao X."/>
            <person name="Zhong W.Y."/>
            <person name="Ma X.K."/>
            <person name="Ma L."/>
            <person name="Huang J."/>
            <person name="Chen G.Z."/>
            <person name="Huang M.Z."/>
            <person name="Huang L."/>
            <person name="Peng D.H."/>
            <person name="Luo Y.B."/>
            <person name="Zou S.Q."/>
            <person name="Chen S.P."/>
            <person name="Lan S."/>
            <person name="Tsai W.C."/>
            <person name="Van de Peer Y."/>
            <person name="Liu Z.J."/>
        </authorList>
    </citation>
    <scope>NUCLEOTIDE SEQUENCE [LARGE SCALE GENOMIC DNA]</scope>
    <source>
        <strain evidence="3">Lor287</strain>
    </source>
</reference>
<dbReference type="AlphaFoldDB" id="A0AAP0BK30"/>
<dbReference type="EMBL" id="JBBWWQ010000008">
    <property type="protein sequence ID" value="KAK8941073.1"/>
    <property type="molecule type" value="Genomic_DNA"/>
</dbReference>